<comment type="caution">
    <text evidence="1">The sequence shown here is derived from an EMBL/GenBank/DDBJ whole genome shotgun (WGS) entry which is preliminary data.</text>
</comment>
<organism evidence="1">
    <name type="scientific">bioreactor metagenome</name>
    <dbReference type="NCBI Taxonomy" id="1076179"/>
    <lineage>
        <taxon>unclassified sequences</taxon>
        <taxon>metagenomes</taxon>
        <taxon>ecological metagenomes</taxon>
    </lineage>
</organism>
<evidence type="ECO:0000313" key="1">
    <source>
        <dbReference type="EMBL" id="MPM34082.1"/>
    </source>
</evidence>
<sequence>MPMKRSPEVRPKPADALVALAVILLAAALALAAWGGGKSGSLTAVISVNGLVTETVNLSRLSGPEVRELNANGYTLHVRLSSDGAEVIDSTCPNQVCVHTGHISRAGQSIVCLPARISVTLSGGTEDGVDAVLG</sequence>
<protein>
    <submittedName>
        <fullName evidence="1">Uncharacterized protein</fullName>
    </submittedName>
</protein>
<proteinExistence type="predicted"/>
<dbReference type="Pfam" id="PF07009">
    <property type="entry name" value="NusG_II"/>
    <property type="match status" value="1"/>
</dbReference>
<accession>A0A644Z018</accession>
<dbReference type="Gene3D" id="2.60.320.10">
    <property type="entry name" value="N-utilization substance G protein NusG, insert domain"/>
    <property type="match status" value="1"/>
</dbReference>
<dbReference type="InterPro" id="IPR038690">
    <property type="entry name" value="NusG_2_sf"/>
</dbReference>
<name>A0A644Z018_9ZZZZ</name>
<dbReference type="AlphaFoldDB" id="A0A644Z018"/>
<reference evidence="1" key="1">
    <citation type="submission" date="2019-08" db="EMBL/GenBank/DDBJ databases">
        <authorList>
            <person name="Kucharzyk K."/>
            <person name="Murdoch R.W."/>
            <person name="Higgins S."/>
            <person name="Loffler F."/>
        </authorList>
    </citation>
    <scope>NUCLEOTIDE SEQUENCE</scope>
</reference>
<gene>
    <name evidence="1" type="ORF">SDC9_80663</name>
</gene>
<dbReference type="EMBL" id="VSSQ01006864">
    <property type="protein sequence ID" value="MPM34082.1"/>
    <property type="molecule type" value="Genomic_DNA"/>
</dbReference>